<dbReference type="InterPro" id="IPR036388">
    <property type="entry name" value="WH-like_DNA-bd_sf"/>
</dbReference>
<name>A0ABR3SY10_9PEZI</name>
<dbReference type="PROSITE" id="PS50250">
    <property type="entry name" value="PCI"/>
    <property type="match status" value="1"/>
</dbReference>
<evidence type="ECO:0000313" key="3">
    <source>
        <dbReference type="EMBL" id="KAL1632230.1"/>
    </source>
</evidence>
<protein>
    <submittedName>
        <fullName evidence="3">COP9 signalosome (CSN) subunit</fullName>
    </submittedName>
</protein>
<evidence type="ECO:0000259" key="2">
    <source>
        <dbReference type="PROSITE" id="PS50250"/>
    </source>
</evidence>
<keyword evidence="4" id="KW-1185">Reference proteome</keyword>
<proteinExistence type="inferred from homology"/>
<organism evidence="3 4">
    <name type="scientific">Neofusicoccum ribis</name>
    <dbReference type="NCBI Taxonomy" id="45134"/>
    <lineage>
        <taxon>Eukaryota</taxon>
        <taxon>Fungi</taxon>
        <taxon>Dikarya</taxon>
        <taxon>Ascomycota</taxon>
        <taxon>Pezizomycotina</taxon>
        <taxon>Dothideomycetes</taxon>
        <taxon>Dothideomycetes incertae sedis</taxon>
        <taxon>Botryosphaeriales</taxon>
        <taxon>Botryosphaeriaceae</taxon>
        <taxon>Neofusicoccum</taxon>
    </lineage>
</organism>
<dbReference type="Proteomes" id="UP001521116">
    <property type="component" value="Unassembled WGS sequence"/>
</dbReference>
<gene>
    <name evidence="3" type="primary">CSN12</name>
    <name evidence="3" type="ORF">SLS56_003810</name>
</gene>
<dbReference type="Gene3D" id="1.10.10.10">
    <property type="entry name" value="Winged helix-like DNA-binding domain superfamily/Winged helix DNA-binding domain"/>
    <property type="match status" value="1"/>
</dbReference>
<reference evidence="3 4" key="1">
    <citation type="submission" date="2024-02" db="EMBL/GenBank/DDBJ databases">
        <title>De novo assembly and annotation of 12 fungi associated with fruit tree decline syndrome in Ontario, Canada.</title>
        <authorList>
            <person name="Sulman M."/>
            <person name="Ellouze W."/>
            <person name="Ilyukhin E."/>
        </authorList>
    </citation>
    <scope>NUCLEOTIDE SEQUENCE [LARGE SCALE GENOMIC DNA]</scope>
    <source>
        <strain evidence="3 4">M1-105</strain>
    </source>
</reference>
<dbReference type="EMBL" id="JAJVDC020000032">
    <property type="protein sequence ID" value="KAL1632230.1"/>
    <property type="molecule type" value="Genomic_DNA"/>
</dbReference>
<accession>A0ABR3SY10</accession>
<evidence type="ECO:0000313" key="4">
    <source>
        <dbReference type="Proteomes" id="UP001521116"/>
    </source>
</evidence>
<comment type="similarity">
    <text evidence="1">Belongs to the CSN12 family.</text>
</comment>
<dbReference type="Pfam" id="PF01399">
    <property type="entry name" value="PCI"/>
    <property type="match status" value="1"/>
</dbReference>
<dbReference type="PANTHER" id="PTHR12732:SF0">
    <property type="entry name" value="PCI DOMAIN-CONTAINING PROTEIN 2"/>
    <property type="match status" value="1"/>
</dbReference>
<sequence length="500" mass="55951">MGSSRLSKWWYRSSTIITTRAYPTNATPANAMRPKPEARPILSDFRRALAAGDGYGVAATITPAAPPKDAGRLYAFHRSTNVFSVQSDIRHGISSYNSNLGLTKAEVGAWTEVYVTYWKAVAEVLNAEETSHQGQKEADWSKVYDAWKDVINALIKGYSGGHFPAWTIPCLYVAAKYLRIFAIKADENAAKAKGKASFNAGFSDDITETMGKNDKLEDAARQINRLFSLCISDREPLEDSRKWALYYIANILFKTYFKLNAVSLSKNVLRSLHAARGDMPPLSAFPKSHQVTFKYYSGVLSFLDEDYKQAEEHLTEAWRLCYKDASKNRELILTYLIPCHLLTTHTLPTQQLLGPYPRLQQLFTPLATCIKKGDLAGFDAALVAGEEEFVRRRIYLTLERGRDIVLRNLLRKVFTAGGFEPLKEGQTENDKIRRTRIPVAEFGAALNLSMARRDGESLDNDEIECLLANMIYKSLMKGYIAREHGKVVLSKAGAFPGTGV</sequence>
<dbReference type="PANTHER" id="PTHR12732">
    <property type="entry name" value="UNCHARACTERIZED PROTEASOME COMPONENT REGION PCI-CONTAINING"/>
    <property type="match status" value="1"/>
</dbReference>
<dbReference type="InterPro" id="IPR045114">
    <property type="entry name" value="Csn12-like"/>
</dbReference>
<dbReference type="InterPro" id="IPR000717">
    <property type="entry name" value="PCI_dom"/>
</dbReference>
<evidence type="ECO:0000256" key="1">
    <source>
        <dbReference type="ARBA" id="ARBA00025771"/>
    </source>
</evidence>
<feature type="domain" description="PCI" evidence="2">
    <location>
        <begin position="291"/>
        <end position="494"/>
    </location>
</feature>
<dbReference type="SMART" id="SM00753">
    <property type="entry name" value="PAM"/>
    <property type="match status" value="1"/>
</dbReference>
<comment type="caution">
    <text evidence="3">The sequence shown here is derived from an EMBL/GenBank/DDBJ whole genome shotgun (WGS) entry which is preliminary data.</text>
</comment>